<gene>
    <name evidence="1" type="ORF">IIF7_12660</name>
</gene>
<accession>A0A1Y1T302</accession>
<keyword evidence="2" id="KW-1185">Reference proteome</keyword>
<reference evidence="1 2" key="1">
    <citation type="submission" date="2013-04" db="EMBL/GenBank/DDBJ databases">
        <title>Zunongwangia sp. 22II14-10F7 Genome Sequencing.</title>
        <authorList>
            <person name="Lai Q."/>
            <person name="Shao Z."/>
        </authorList>
    </citation>
    <scope>NUCLEOTIDE SEQUENCE [LARGE SCALE GENOMIC DNA]</scope>
    <source>
        <strain evidence="1 2">22II14-10F7</strain>
    </source>
</reference>
<dbReference type="Proteomes" id="UP000192746">
    <property type="component" value="Unassembled WGS sequence"/>
</dbReference>
<protein>
    <submittedName>
        <fullName evidence="1">5-methylcytosine restriction system component-like protein</fullName>
    </submittedName>
</protein>
<evidence type="ECO:0000313" key="1">
    <source>
        <dbReference type="EMBL" id="ORL44965.1"/>
    </source>
</evidence>
<dbReference type="PANTHER" id="PTHR38733:SF1">
    <property type="entry name" value="TYPE IV METHYL-DIRECTED RESTRICTION ENZYME ECOKMCRBC"/>
    <property type="match status" value="1"/>
</dbReference>
<dbReference type="InterPro" id="IPR019292">
    <property type="entry name" value="McrC"/>
</dbReference>
<dbReference type="RefSeq" id="WP_084842074.1">
    <property type="nucleotide sequence ID" value="NZ_ARYN01000011.1"/>
</dbReference>
<dbReference type="PANTHER" id="PTHR38733">
    <property type="entry name" value="PROTEIN MCRC"/>
    <property type="match status" value="1"/>
</dbReference>
<name>A0A1Y1T302_9FLAO</name>
<organism evidence="1 2">
    <name type="scientific">Zunongwangia atlantica 22II14-10F7</name>
    <dbReference type="NCBI Taxonomy" id="1185767"/>
    <lineage>
        <taxon>Bacteria</taxon>
        <taxon>Pseudomonadati</taxon>
        <taxon>Bacteroidota</taxon>
        <taxon>Flavobacteriia</taxon>
        <taxon>Flavobacteriales</taxon>
        <taxon>Flavobacteriaceae</taxon>
        <taxon>Zunongwangia</taxon>
    </lineage>
</organism>
<evidence type="ECO:0000313" key="2">
    <source>
        <dbReference type="Proteomes" id="UP000192746"/>
    </source>
</evidence>
<sequence length="424" mass="49459">MRKGKESFTVFEHDCLRIGRGKQKLTNEQLEALQLFYGENGVPFYSLIHHGVRFNEYVGVIQVGKTVIEVLPKADKANPNDESVKTTWRNVLISMLYAVGIFDIHAPSNSNLRLRSNSILDLYFDLFIKEIEYLLHRGLVKKYRKTSGNRSALKGSIQFGKHISQNLVHQERFYVRHTIYDTQHDIHAILYKALKLLSFINTNVQLSSRLGTLLLDFPELYDIKISEYLFDKIALDRKTEPYRKALEIAKLILLNYHPDVKKGTSNVLALMFDMNLLWERFVYVSLRKHKLANTSIASQNTRNFWKPQSGYRSKMKPDIVLNKGTDKCLVLDTKWKNLNGYNPSPEDLRQMFVYMKYYGAKKVALVYPGVENINQSGQYYDHSSQDSMHLSNEECSVISIKVEKDVKAWQKKIYENISQWFYHF</sequence>
<dbReference type="EMBL" id="ARYN01000011">
    <property type="protein sequence ID" value="ORL44965.1"/>
    <property type="molecule type" value="Genomic_DNA"/>
</dbReference>
<dbReference type="AlphaFoldDB" id="A0A1Y1T302"/>
<comment type="caution">
    <text evidence="1">The sequence shown here is derived from an EMBL/GenBank/DDBJ whole genome shotgun (WGS) entry which is preliminary data.</text>
</comment>
<proteinExistence type="predicted"/>
<dbReference type="Pfam" id="PF10117">
    <property type="entry name" value="McrBC"/>
    <property type="match status" value="1"/>
</dbReference>
<dbReference type="STRING" id="1185767.IIF7_12660"/>
<dbReference type="OrthoDB" id="307209at2"/>